<dbReference type="Gene3D" id="3.40.309.10">
    <property type="entry name" value="Aldehyde Dehydrogenase, Chain A, domain 2"/>
    <property type="match status" value="1"/>
</dbReference>
<dbReference type="PIRSF" id="PIRSF036492">
    <property type="entry name" value="ALDH"/>
    <property type="match status" value="1"/>
</dbReference>
<dbReference type="CDD" id="cd07087">
    <property type="entry name" value="ALDH_F3-13-14_CALDH-like"/>
    <property type="match status" value="1"/>
</dbReference>
<accession>A0ABU9B449</accession>
<dbReference type="InterPro" id="IPR016162">
    <property type="entry name" value="Ald_DH_N"/>
</dbReference>
<dbReference type="PANTHER" id="PTHR43570:SF16">
    <property type="entry name" value="ALDEHYDE DEHYDROGENASE TYPE III, ISOFORM Q"/>
    <property type="match status" value="1"/>
</dbReference>
<sequence length="462" mass="50222">MSGFLLPDRQRAWLASQGSRDVGARKDSLKKLLAGLDRYETSLIDALNSDLGKSPIQAYTSEIHLVRQEIGHALKHLRGWMKPQRRKVPALAWPGRAEVNRDPCGSVLIIGPWNYPVQLLLTPLVGVLAAGSCAVLKPSEHAPATSAAVAKLVADSFDPGEVCVVEGDGERAAELAAAPFDHIFFTGGIGTGRKIAAVAGGNLVPVTLELGGKCPVLLFPAATERERTLKSLNVIARRIAWGKYLNAGQTCVAPDHVLVDRGLAEPLVDALGRAFDSFGREDLGRIVNRSHFDRLIAYLGEGRIRHGGKYDFADLMIEPTVVTDLPTDASVLQEEIFGPILPVVPYEDLEQALAALEPLPAPLALYAFTRDPGTRRRITARTKSGSLCFNDTVVQITGPTLPFGGLGPSGMGRYRGRASFDAFTRERSVMTRSVWPDLPFRYPPSPIPLGKLRKFLRRFGER</sequence>
<dbReference type="InterPro" id="IPR016163">
    <property type="entry name" value="Ald_DH_C"/>
</dbReference>
<dbReference type="InterPro" id="IPR012394">
    <property type="entry name" value="Aldehyde_DH_NAD(P)"/>
</dbReference>
<dbReference type="SUPFAM" id="SSF53720">
    <property type="entry name" value="ALDH-like"/>
    <property type="match status" value="1"/>
</dbReference>
<reference evidence="5 6" key="1">
    <citation type="submission" date="2024-04" db="EMBL/GenBank/DDBJ databases">
        <title>Luteolibacter sp. isolated from soil.</title>
        <authorList>
            <person name="An J."/>
        </authorList>
    </citation>
    <scope>NUCLEOTIDE SEQUENCE [LARGE SCALE GENOMIC DNA]</scope>
    <source>
        <strain evidence="5 6">Y139</strain>
    </source>
</reference>
<evidence type="ECO:0000256" key="1">
    <source>
        <dbReference type="ARBA" id="ARBA00009986"/>
    </source>
</evidence>
<evidence type="ECO:0000256" key="2">
    <source>
        <dbReference type="ARBA" id="ARBA00023002"/>
    </source>
</evidence>
<dbReference type="EMBL" id="JBBUKT010000022">
    <property type="protein sequence ID" value="MEK7954485.1"/>
    <property type="molecule type" value="Genomic_DNA"/>
</dbReference>
<dbReference type="PROSITE" id="PS00070">
    <property type="entry name" value="ALDEHYDE_DEHYDR_CYS"/>
    <property type="match status" value="1"/>
</dbReference>
<comment type="similarity">
    <text evidence="1 3">Belongs to the aldehyde dehydrogenase family.</text>
</comment>
<dbReference type="PANTHER" id="PTHR43570">
    <property type="entry name" value="ALDEHYDE DEHYDROGENASE"/>
    <property type="match status" value="1"/>
</dbReference>
<keyword evidence="6" id="KW-1185">Reference proteome</keyword>
<gene>
    <name evidence="5" type="ORF">WKV53_28470</name>
</gene>
<organism evidence="5 6">
    <name type="scientific">Luteolibacter soli</name>
    <dbReference type="NCBI Taxonomy" id="3135280"/>
    <lineage>
        <taxon>Bacteria</taxon>
        <taxon>Pseudomonadati</taxon>
        <taxon>Verrucomicrobiota</taxon>
        <taxon>Verrucomicrobiia</taxon>
        <taxon>Verrucomicrobiales</taxon>
        <taxon>Verrucomicrobiaceae</taxon>
        <taxon>Luteolibacter</taxon>
    </lineage>
</organism>
<dbReference type="InterPro" id="IPR016161">
    <property type="entry name" value="Ald_DH/histidinol_DH"/>
</dbReference>
<evidence type="ECO:0000256" key="3">
    <source>
        <dbReference type="PIRNR" id="PIRNR036492"/>
    </source>
</evidence>
<dbReference type="Pfam" id="PF00171">
    <property type="entry name" value="Aldedh"/>
    <property type="match status" value="1"/>
</dbReference>
<dbReference type="RefSeq" id="WP_341408256.1">
    <property type="nucleotide sequence ID" value="NZ_JBBUKT010000022.1"/>
</dbReference>
<dbReference type="Gene3D" id="3.40.605.10">
    <property type="entry name" value="Aldehyde Dehydrogenase, Chain A, domain 1"/>
    <property type="match status" value="1"/>
</dbReference>
<feature type="domain" description="Aldehyde dehydrogenase" evidence="4">
    <location>
        <begin position="21"/>
        <end position="429"/>
    </location>
</feature>
<comment type="caution">
    <text evidence="5">The sequence shown here is derived from an EMBL/GenBank/DDBJ whole genome shotgun (WGS) entry which is preliminary data.</text>
</comment>
<name>A0ABU9B449_9BACT</name>
<dbReference type="Proteomes" id="UP001371305">
    <property type="component" value="Unassembled WGS sequence"/>
</dbReference>
<dbReference type="InterPro" id="IPR016160">
    <property type="entry name" value="Ald_DH_CS_CYS"/>
</dbReference>
<evidence type="ECO:0000313" key="6">
    <source>
        <dbReference type="Proteomes" id="UP001371305"/>
    </source>
</evidence>
<keyword evidence="2 3" id="KW-0560">Oxidoreductase</keyword>
<protein>
    <recommendedName>
        <fullName evidence="3">Aldehyde dehydrogenase</fullName>
    </recommendedName>
</protein>
<evidence type="ECO:0000313" key="5">
    <source>
        <dbReference type="EMBL" id="MEK7954485.1"/>
    </source>
</evidence>
<dbReference type="InterPro" id="IPR015590">
    <property type="entry name" value="Aldehyde_DH_dom"/>
</dbReference>
<evidence type="ECO:0000259" key="4">
    <source>
        <dbReference type="Pfam" id="PF00171"/>
    </source>
</evidence>
<proteinExistence type="inferred from homology"/>